<dbReference type="InterPro" id="IPR016152">
    <property type="entry name" value="PTrfase/Anion_transptr"/>
</dbReference>
<dbReference type="Proteomes" id="UP000510788">
    <property type="component" value="Chromosome"/>
</dbReference>
<dbReference type="AlphaFoldDB" id="A0A9X7Y6V5"/>
<accession>A0A9X7Y6V5</accession>
<name>A0A9X7Y6V5_LACJH</name>
<reference evidence="1 2" key="1">
    <citation type="submission" date="2020-01" db="EMBL/GenBank/DDBJ databases">
        <title>Complete and circular genome sequences of six lactobacillus isolates from horses.</title>
        <authorList>
            <person name="Hassan H.M."/>
        </authorList>
    </citation>
    <scope>NUCLEOTIDE SEQUENCE [LARGE SCALE GENOMIC DNA]</scope>
    <source>
        <strain evidence="1 2">3DG</strain>
    </source>
</reference>
<gene>
    <name evidence="1" type="ORF">GTO82_00825</name>
</gene>
<sequence length="60" mass="6832">MKVNVESEASCPLGLVVKDSKIHLQYLSNTAKLLTYQYFIEKLKQTKTPKEIKALFVSES</sequence>
<dbReference type="Gene3D" id="3.40.930.10">
    <property type="entry name" value="Mannitol-specific EII, Chain A"/>
    <property type="match status" value="1"/>
</dbReference>
<evidence type="ECO:0000313" key="1">
    <source>
        <dbReference type="EMBL" id="QLL69014.1"/>
    </source>
</evidence>
<proteinExistence type="predicted"/>
<organism evidence="1 2">
    <name type="scientific">Lactobacillus johnsonii</name>
    <dbReference type="NCBI Taxonomy" id="33959"/>
    <lineage>
        <taxon>Bacteria</taxon>
        <taxon>Bacillati</taxon>
        <taxon>Bacillota</taxon>
        <taxon>Bacilli</taxon>
        <taxon>Lactobacillales</taxon>
        <taxon>Lactobacillaceae</taxon>
        <taxon>Lactobacillus</taxon>
    </lineage>
</organism>
<protein>
    <submittedName>
        <fullName evidence="1">PTS transporter subunit EIIA</fullName>
    </submittedName>
</protein>
<dbReference type="EMBL" id="CP047409">
    <property type="protein sequence ID" value="QLL69014.1"/>
    <property type="molecule type" value="Genomic_DNA"/>
</dbReference>
<dbReference type="SUPFAM" id="SSF55804">
    <property type="entry name" value="Phoshotransferase/anion transport protein"/>
    <property type="match status" value="1"/>
</dbReference>
<evidence type="ECO:0000313" key="2">
    <source>
        <dbReference type="Proteomes" id="UP000510788"/>
    </source>
</evidence>